<protein>
    <submittedName>
        <fullName evidence="1">Uncharacterized protein</fullName>
    </submittedName>
</protein>
<dbReference type="eggNOG" id="ENOG502ZBAP">
    <property type="taxonomic scope" value="Bacteria"/>
</dbReference>
<name>K9UCQ7_CHAP6</name>
<dbReference type="OrthoDB" id="518124at2"/>
<gene>
    <name evidence="1" type="ORF">Cha6605_1208</name>
</gene>
<accession>K9UCQ7</accession>
<evidence type="ECO:0000313" key="2">
    <source>
        <dbReference type="Proteomes" id="UP000010366"/>
    </source>
</evidence>
<dbReference type="HOGENOM" id="CLU_084165_1_0_3"/>
<reference evidence="1 2" key="1">
    <citation type="submission" date="2012-05" db="EMBL/GenBank/DDBJ databases">
        <title>Finished chromosome of genome of Chamaesiphon sp. PCC 6605.</title>
        <authorList>
            <consortium name="US DOE Joint Genome Institute"/>
            <person name="Gugger M."/>
            <person name="Coursin T."/>
            <person name="Rippka R."/>
            <person name="Tandeau De Marsac N."/>
            <person name="Huntemann M."/>
            <person name="Wei C.-L."/>
            <person name="Han J."/>
            <person name="Detter J.C."/>
            <person name="Han C."/>
            <person name="Tapia R."/>
            <person name="Chen A."/>
            <person name="Kyrpides N."/>
            <person name="Mavromatis K."/>
            <person name="Markowitz V."/>
            <person name="Szeto E."/>
            <person name="Ivanova N."/>
            <person name="Pagani I."/>
            <person name="Pati A."/>
            <person name="Goodwin L."/>
            <person name="Nordberg H.P."/>
            <person name="Cantor M.N."/>
            <person name="Hua S.X."/>
            <person name="Woyke T."/>
            <person name="Kerfeld C.A."/>
        </authorList>
    </citation>
    <scope>NUCLEOTIDE SEQUENCE [LARGE SCALE GENOMIC DNA]</scope>
    <source>
        <strain evidence="2">ATCC 27169 / PCC 6605</strain>
    </source>
</reference>
<dbReference type="RefSeq" id="WP_015158609.1">
    <property type="nucleotide sequence ID" value="NC_019697.1"/>
</dbReference>
<evidence type="ECO:0000313" key="1">
    <source>
        <dbReference type="EMBL" id="AFY92423.1"/>
    </source>
</evidence>
<dbReference type="KEGG" id="cmp:Cha6605_1208"/>
<dbReference type="EMBL" id="CP003600">
    <property type="protein sequence ID" value="AFY92423.1"/>
    <property type="molecule type" value="Genomic_DNA"/>
</dbReference>
<dbReference type="AlphaFoldDB" id="K9UCQ7"/>
<dbReference type="PATRIC" id="fig|1173020.3.peg.1413"/>
<sequence length="218" mass="24072">MPYSSFTIAQVKRQFQIEVVTEPFFNNVPTLTPGEWLTTLLAKSAPLAVTLGTEKVRSSLDDAQASELIIAPLLFEFRELLDRQVSFFSGTDFSIDLESGLNGVCDFLLTRSTSEVSIEAPAIIIIEANKGELNAGWGQCAAEMIAAVKFNQANGQEVPTIYGSVTTGTMWQFLKLTGQILTIDVTEYPLDPIDRILGILKLMRSIERQSWVSAIMRC</sequence>
<keyword evidence="2" id="KW-1185">Reference proteome</keyword>
<organism evidence="1 2">
    <name type="scientific">Chamaesiphon minutus (strain ATCC 27169 / PCC 6605)</name>
    <dbReference type="NCBI Taxonomy" id="1173020"/>
    <lineage>
        <taxon>Bacteria</taxon>
        <taxon>Bacillati</taxon>
        <taxon>Cyanobacteriota</taxon>
        <taxon>Cyanophyceae</taxon>
        <taxon>Gomontiellales</taxon>
        <taxon>Chamaesiphonaceae</taxon>
        <taxon>Chamaesiphon</taxon>
    </lineage>
</organism>
<dbReference type="STRING" id="1173020.Cha6605_1208"/>
<proteinExistence type="predicted"/>
<dbReference type="Proteomes" id="UP000010366">
    <property type="component" value="Chromosome"/>
</dbReference>